<proteinExistence type="predicted"/>
<gene>
    <name evidence="2" type="ORF">I7412_18260</name>
</gene>
<dbReference type="PANTHER" id="PTHR43300">
    <property type="entry name" value="ACETYLTRANSFERASE"/>
    <property type="match status" value="1"/>
</dbReference>
<dbReference type="AlphaFoldDB" id="A0A937RHH8"/>
<dbReference type="PANTHER" id="PTHR43300:SF4">
    <property type="entry name" value="ACYL-[ACYL-CARRIER-PROTEIN]--UDP-N-ACETYLGLUCOSAMINE O-ACYLTRANSFERASE"/>
    <property type="match status" value="1"/>
</dbReference>
<evidence type="ECO:0000256" key="1">
    <source>
        <dbReference type="SAM" id="MobiDB-lite"/>
    </source>
</evidence>
<dbReference type="SUPFAM" id="SSF51161">
    <property type="entry name" value="Trimeric LpxA-like enzymes"/>
    <property type="match status" value="1"/>
</dbReference>
<dbReference type="Proteomes" id="UP000604475">
    <property type="component" value="Unassembled WGS sequence"/>
</dbReference>
<dbReference type="InterPro" id="IPR001451">
    <property type="entry name" value="Hexapep"/>
</dbReference>
<keyword evidence="3" id="KW-1185">Reference proteome</keyword>
<name>A0A937RHH8_9ACTN</name>
<sequence length="222" mass="22975">MTMTNSRPAGTVADAKSPPGVFVHPRGLCESDTVGPGTRIWAFAHVMPGAVVGAGCNICDHAFIESGARLGDRVTVKNITLVCDWVTIEDDVFLGPNVLFTNDFRPRAEVRKDRGELTPTVVRRGATLAAGVIVVTGTEIGEYAFVGAGAVITRDVPAHALVLGSPARPVGWACRCGERLTDKLICPACGAAYKPATPGTGLRAAGAGEPPGRLPGPAAPRV</sequence>
<organism evidence="2 3">
    <name type="scientific">Frankia nepalensis</name>
    <dbReference type="NCBI Taxonomy" id="1836974"/>
    <lineage>
        <taxon>Bacteria</taxon>
        <taxon>Bacillati</taxon>
        <taxon>Actinomycetota</taxon>
        <taxon>Actinomycetes</taxon>
        <taxon>Frankiales</taxon>
        <taxon>Frankiaceae</taxon>
        <taxon>Frankia</taxon>
    </lineage>
</organism>
<dbReference type="EMBL" id="JAEACQ010000207">
    <property type="protein sequence ID" value="MBL7629065.1"/>
    <property type="molecule type" value="Genomic_DNA"/>
</dbReference>
<feature type="region of interest" description="Disordered" evidence="1">
    <location>
        <begin position="202"/>
        <end position="222"/>
    </location>
</feature>
<dbReference type="CDD" id="cd03358">
    <property type="entry name" value="LbH_WxcM_N_like"/>
    <property type="match status" value="1"/>
</dbReference>
<reference evidence="2" key="1">
    <citation type="submission" date="2020-12" db="EMBL/GenBank/DDBJ databases">
        <title>Genomic characterization of non-nitrogen-fixing Frankia strains.</title>
        <authorList>
            <person name="Carlos-Shanley C."/>
            <person name="Guerra T."/>
            <person name="Hahn D."/>
        </authorList>
    </citation>
    <scope>NUCLEOTIDE SEQUENCE</scope>
    <source>
        <strain evidence="2">CN6</strain>
    </source>
</reference>
<comment type="caution">
    <text evidence="2">The sequence shown here is derived from an EMBL/GenBank/DDBJ whole genome shotgun (WGS) entry which is preliminary data.</text>
</comment>
<dbReference type="InterPro" id="IPR011004">
    <property type="entry name" value="Trimer_LpxA-like_sf"/>
</dbReference>
<evidence type="ECO:0000313" key="3">
    <source>
        <dbReference type="Proteomes" id="UP000604475"/>
    </source>
</evidence>
<feature type="compositionally biased region" description="Pro residues" evidence="1">
    <location>
        <begin position="212"/>
        <end position="222"/>
    </location>
</feature>
<feature type="compositionally biased region" description="Low complexity" evidence="1">
    <location>
        <begin position="202"/>
        <end position="211"/>
    </location>
</feature>
<accession>A0A937RHH8</accession>
<dbReference type="Pfam" id="PF00132">
    <property type="entry name" value="Hexapep"/>
    <property type="match status" value="2"/>
</dbReference>
<protein>
    <submittedName>
        <fullName evidence="2">N-acetyltransferase</fullName>
    </submittedName>
</protein>
<dbReference type="Gene3D" id="2.160.10.10">
    <property type="entry name" value="Hexapeptide repeat proteins"/>
    <property type="match status" value="1"/>
</dbReference>
<dbReference type="InterPro" id="IPR050179">
    <property type="entry name" value="Trans_hexapeptide_repeat"/>
</dbReference>
<evidence type="ECO:0000313" key="2">
    <source>
        <dbReference type="EMBL" id="MBL7629065.1"/>
    </source>
</evidence>